<dbReference type="InterPro" id="IPR049250">
    <property type="entry name" value="DUF6883"/>
</dbReference>
<evidence type="ECO:0000259" key="1">
    <source>
        <dbReference type="Pfam" id="PF21814"/>
    </source>
</evidence>
<dbReference type="Pfam" id="PF21814">
    <property type="entry name" value="DUF6883"/>
    <property type="match status" value="1"/>
</dbReference>
<evidence type="ECO:0000313" key="2">
    <source>
        <dbReference type="EMBL" id="ACC79668.1"/>
    </source>
</evidence>
<evidence type="ECO:0000313" key="3">
    <source>
        <dbReference type="Proteomes" id="UP000001191"/>
    </source>
</evidence>
<gene>
    <name evidence="2" type="ordered locus">Npun_R0936</name>
</gene>
<dbReference type="eggNOG" id="ENOG5030QCU">
    <property type="taxonomic scope" value="Bacteria"/>
</dbReference>
<dbReference type="HOGENOM" id="CLU_137827_2_0_3"/>
<feature type="domain" description="DUF6883" evidence="1">
    <location>
        <begin position="20"/>
        <end position="118"/>
    </location>
</feature>
<dbReference type="STRING" id="63737.Npun_R0936"/>
<dbReference type="KEGG" id="npu:Npun_R0936"/>
<accession>B2IU97</accession>
<proteinExistence type="predicted"/>
<protein>
    <recommendedName>
        <fullName evidence="1">DUF6883 domain-containing protein</fullName>
    </recommendedName>
</protein>
<keyword evidence="3" id="KW-1185">Reference proteome</keyword>
<dbReference type="AlphaFoldDB" id="B2IU97"/>
<dbReference type="EMBL" id="CP001037">
    <property type="protein sequence ID" value="ACC79668.1"/>
    <property type="molecule type" value="Genomic_DNA"/>
</dbReference>
<sequence length="124" mass="14041">MYSIISTQNSCHEPMAFLAQDAIIAEEKLTKYLLVPLPKDDKSKFLARAGYTLDNWQQLEQDLRTQVLTQPAEQIEITRYGQKYAIRACLRGINGVELNILTIWIVANNTTKFVTLVPDQGGNL</sequence>
<dbReference type="RefSeq" id="WP_012407690.1">
    <property type="nucleotide sequence ID" value="NC_010628.1"/>
</dbReference>
<reference evidence="3" key="1">
    <citation type="submission" date="2008-04" db="EMBL/GenBank/DDBJ databases">
        <title>Complete sequence of chromosome of Nostoc punctiforme ATCC 29133.</title>
        <authorList>
            <consortium name="US DOE Joint Genome Institute"/>
            <person name="Copeland A."/>
            <person name="Lucas S."/>
            <person name="Lapidus A."/>
            <person name="Glavina del Rio T."/>
            <person name="Dalin E."/>
            <person name="Tice H."/>
            <person name="Pitluck S."/>
            <person name="Chain P."/>
            <person name="Malfatti S."/>
            <person name="Shin M."/>
            <person name="Vergez L."/>
            <person name="Schmutz J."/>
            <person name="Larimer F."/>
            <person name="Land M."/>
            <person name="Hauser L."/>
            <person name="Kyrpides N."/>
            <person name="Kim E."/>
            <person name="Meeks J.C."/>
            <person name="Elhai J."/>
            <person name="Campbell E.L."/>
            <person name="Thiel T."/>
            <person name="Longmire J."/>
            <person name="Potts M."/>
            <person name="Atlas R."/>
        </authorList>
    </citation>
    <scope>NUCLEOTIDE SEQUENCE [LARGE SCALE GENOMIC DNA]</scope>
    <source>
        <strain evidence="3">ATCC 29133 / PCC 73102</strain>
    </source>
</reference>
<reference evidence="2 3" key="2">
    <citation type="journal article" date="2013" name="Plant Physiol.">
        <title>A Nostoc punctiforme Sugar Transporter Necessary to Establish a Cyanobacterium-Plant Symbiosis.</title>
        <authorList>
            <person name="Ekman M."/>
            <person name="Picossi S."/>
            <person name="Campbell E.L."/>
            <person name="Meeks J.C."/>
            <person name="Flores E."/>
        </authorList>
    </citation>
    <scope>NUCLEOTIDE SEQUENCE [LARGE SCALE GENOMIC DNA]</scope>
    <source>
        <strain evidence="3">ATCC 29133 / PCC 73102</strain>
    </source>
</reference>
<dbReference type="EnsemblBacteria" id="ACC79668">
    <property type="protein sequence ID" value="ACC79668"/>
    <property type="gene ID" value="Npun_R0936"/>
</dbReference>
<name>B2IU97_NOSP7</name>
<dbReference type="PhylomeDB" id="B2IU97"/>
<organism evidence="2 3">
    <name type="scientific">Nostoc punctiforme (strain ATCC 29133 / PCC 73102)</name>
    <dbReference type="NCBI Taxonomy" id="63737"/>
    <lineage>
        <taxon>Bacteria</taxon>
        <taxon>Bacillati</taxon>
        <taxon>Cyanobacteriota</taxon>
        <taxon>Cyanophyceae</taxon>
        <taxon>Nostocales</taxon>
        <taxon>Nostocaceae</taxon>
        <taxon>Nostoc</taxon>
    </lineage>
</organism>
<dbReference type="Proteomes" id="UP000001191">
    <property type="component" value="Chromosome"/>
</dbReference>